<dbReference type="EMBL" id="KE747822">
    <property type="protein sequence ID" value="RMZ69773.1"/>
    <property type="molecule type" value="Genomic_DNA"/>
</dbReference>
<keyword evidence="3" id="KW-1185">Reference proteome</keyword>
<name>A0A3M7M5L8_9PLEO</name>
<reference evidence="2 3" key="1">
    <citation type="journal article" date="2014" name="PLoS ONE">
        <title>De novo Genome Assembly of the Fungal Plant Pathogen Pyrenophora semeniperda.</title>
        <authorList>
            <person name="Soliai M.M."/>
            <person name="Meyer S.E."/>
            <person name="Udall J.A."/>
            <person name="Elzinga D.E."/>
            <person name="Hermansen R.A."/>
            <person name="Bodily P.M."/>
            <person name="Hart A.A."/>
            <person name="Coleman C.E."/>
        </authorList>
    </citation>
    <scope>NUCLEOTIDE SEQUENCE [LARGE SCALE GENOMIC DNA]</scope>
    <source>
        <strain evidence="2 3">CCB06</strain>
        <tissue evidence="2">Mycelium</tissue>
    </source>
</reference>
<feature type="transmembrane region" description="Helical" evidence="1">
    <location>
        <begin position="128"/>
        <end position="149"/>
    </location>
</feature>
<dbReference type="OrthoDB" id="4140442at2759"/>
<accession>A0A3M7M5L8</accession>
<keyword evidence="1" id="KW-0472">Membrane</keyword>
<sequence>MPAFSRGGFTTPLMTLRLPSSLRAALFGTTGPSSRAAFFTPTTSTPSFRHTFRLTSTTPPPLRRYATFTNNDPVLRQCLQTRRPVLLYHAPPSKYYHFKVYGAALLSISIGAYSLHFSNDLKDADLPFFVRPTYLVVGAAFIAIGCYICTAPTNRMRAMEVVPGLQAGALQLRFFVRAVPWGRERVVRCSLGGATLTEKTEPLVRELVAAESFMKQDVWEDLRGLGGGRRVWTGLERWVYQKWMEFFLRFKFAVLRFGIAGVRVGGGREEWKVDCSGFLLEGGKGMLIFAHFLVGFGRLTRCLTAIDRLIEEE</sequence>
<protein>
    <submittedName>
        <fullName evidence="2">Uncharacterized protein</fullName>
    </submittedName>
</protein>
<organism evidence="2 3">
    <name type="scientific">Pyrenophora seminiperda CCB06</name>
    <dbReference type="NCBI Taxonomy" id="1302712"/>
    <lineage>
        <taxon>Eukaryota</taxon>
        <taxon>Fungi</taxon>
        <taxon>Dikarya</taxon>
        <taxon>Ascomycota</taxon>
        <taxon>Pezizomycotina</taxon>
        <taxon>Dothideomycetes</taxon>
        <taxon>Pleosporomycetidae</taxon>
        <taxon>Pleosporales</taxon>
        <taxon>Pleosporineae</taxon>
        <taxon>Pleosporaceae</taxon>
        <taxon>Pyrenophora</taxon>
    </lineage>
</organism>
<keyword evidence="1" id="KW-0812">Transmembrane</keyword>
<feature type="transmembrane region" description="Helical" evidence="1">
    <location>
        <begin position="98"/>
        <end position="116"/>
    </location>
</feature>
<dbReference type="Proteomes" id="UP000265663">
    <property type="component" value="Unassembled WGS sequence"/>
</dbReference>
<evidence type="ECO:0000313" key="3">
    <source>
        <dbReference type="Proteomes" id="UP000265663"/>
    </source>
</evidence>
<evidence type="ECO:0000313" key="2">
    <source>
        <dbReference type="EMBL" id="RMZ69773.1"/>
    </source>
</evidence>
<gene>
    <name evidence="2" type="ORF">GMOD_00010188</name>
</gene>
<proteinExistence type="predicted"/>
<evidence type="ECO:0000256" key="1">
    <source>
        <dbReference type="SAM" id="Phobius"/>
    </source>
</evidence>
<dbReference type="AlphaFoldDB" id="A0A3M7M5L8"/>
<keyword evidence="1" id="KW-1133">Transmembrane helix</keyword>